<dbReference type="KEGG" id="scm:SCHCO_02283988"/>
<evidence type="ECO:0000256" key="1">
    <source>
        <dbReference type="SAM" id="Phobius"/>
    </source>
</evidence>
<keyword evidence="1" id="KW-0812">Transmembrane</keyword>
<dbReference type="Proteomes" id="UP000007431">
    <property type="component" value="Unassembled WGS sequence"/>
</dbReference>
<protein>
    <submittedName>
        <fullName evidence="2">Uncharacterized protein</fullName>
    </submittedName>
</protein>
<keyword evidence="1" id="KW-0472">Membrane</keyword>
<evidence type="ECO:0000313" key="2">
    <source>
        <dbReference type="EMBL" id="EFI96989.1"/>
    </source>
</evidence>
<feature type="transmembrane region" description="Helical" evidence="1">
    <location>
        <begin position="363"/>
        <end position="383"/>
    </location>
</feature>
<feature type="transmembrane region" description="Helical" evidence="1">
    <location>
        <begin position="323"/>
        <end position="343"/>
    </location>
</feature>
<dbReference type="AlphaFoldDB" id="D8Q5L7"/>
<organism evidence="3">
    <name type="scientific">Schizophyllum commune (strain H4-8 / FGSC 9210)</name>
    <name type="common">Split gill fungus</name>
    <dbReference type="NCBI Taxonomy" id="578458"/>
    <lineage>
        <taxon>Eukaryota</taxon>
        <taxon>Fungi</taxon>
        <taxon>Dikarya</taxon>
        <taxon>Basidiomycota</taxon>
        <taxon>Agaricomycotina</taxon>
        <taxon>Agaricomycetes</taxon>
        <taxon>Agaricomycetidae</taxon>
        <taxon>Agaricales</taxon>
        <taxon>Schizophyllaceae</taxon>
        <taxon>Schizophyllum</taxon>
    </lineage>
</organism>
<evidence type="ECO:0000313" key="3">
    <source>
        <dbReference type="Proteomes" id="UP000007431"/>
    </source>
</evidence>
<feature type="transmembrane region" description="Helical" evidence="1">
    <location>
        <begin position="110"/>
        <end position="127"/>
    </location>
</feature>
<keyword evidence="3" id="KW-1185">Reference proteome</keyword>
<sequence length="395" mass="43103">MNFDVTTKHFRSGQARAPEDEIRAILSSRYRALFGAAGVVAYTGYTLATRGRAGVSLGGLVRTTAVFSIVPPWISSNFEASWRCSGLDLQERQSLLSRLQKDPTMTLPGPYTNCGMLAGFLACLVLFKKRPVPLLIDGLVDPEKFARSYSQLRRAILKGTNWVFVPIAFGGLGAMVYYAKRGVEVLSRSEPAPDTTGPRPKLQKRIIAAKERVQDGLSVPLKLHWLRDYAMIQAGASLELALQYAWFAVPMTIIYVREIPPSFCPPPGAERVLIQNCVRNAGFLGALFGISLLPAIHSLLVLDIEGRAKQYRKELKSAFAVRYWDRYIATGAALGGSLLPLLAVKGAPKEYLVDFMSNGKFVYSFRNMGILGVGGLVVGAGLGSHISMVANLKST</sequence>
<gene>
    <name evidence="2" type="ORF">SCHCODRAFT_109260</name>
</gene>
<keyword evidence="1" id="KW-1133">Transmembrane helix</keyword>
<reference evidence="2 3" key="1">
    <citation type="journal article" date="2010" name="Nat. Biotechnol.">
        <title>Genome sequence of the model mushroom Schizophyllum commune.</title>
        <authorList>
            <person name="Ohm R.A."/>
            <person name="de Jong J.F."/>
            <person name="Lugones L.G."/>
            <person name="Aerts A."/>
            <person name="Kothe E."/>
            <person name="Stajich J.E."/>
            <person name="de Vries R.P."/>
            <person name="Record E."/>
            <person name="Levasseur A."/>
            <person name="Baker S.E."/>
            <person name="Bartholomew K.A."/>
            <person name="Coutinho P.M."/>
            <person name="Erdmann S."/>
            <person name="Fowler T.J."/>
            <person name="Gathman A.C."/>
            <person name="Lombard V."/>
            <person name="Henrissat B."/>
            <person name="Knabe N."/>
            <person name="Kuees U."/>
            <person name="Lilly W.W."/>
            <person name="Lindquist E."/>
            <person name="Lucas S."/>
            <person name="Magnuson J.K."/>
            <person name="Piumi F."/>
            <person name="Raudaskoski M."/>
            <person name="Salamov A."/>
            <person name="Schmutz J."/>
            <person name="Schwarze F.W.M.R."/>
            <person name="vanKuyk P.A."/>
            <person name="Horton J.S."/>
            <person name="Grigoriev I.V."/>
            <person name="Woesten H.A.B."/>
        </authorList>
    </citation>
    <scope>NUCLEOTIDE SEQUENCE [LARGE SCALE GENOMIC DNA]</scope>
    <source>
        <strain evidence="3">H4-8 / FGSC 9210</strain>
    </source>
</reference>
<proteinExistence type="predicted"/>
<name>D8Q5L7_SCHCM</name>
<dbReference type="VEuPathDB" id="FungiDB:SCHCODRAFT_02283988"/>
<dbReference type="InParanoid" id="D8Q5L7"/>
<feature type="non-terminal residue" evidence="2">
    <location>
        <position position="395"/>
    </location>
</feature>
<dbReference type="HOGENOM" id="CLU_750393_0_0_1"/>
<dbReference type="EMBL" id="GL377306">
    <property type="protein sequence ID" value="EFI96989.1"/>
    <property type="molecule type" value="Genomic_DNA"/>
</dbReference>
<feature type="transmembrane region" description="Helical" evidence="1">
    <location>
        <begin position="281"/>
        <end position="302"/>
    </location>
</feature>
<feature type="transmembrane region" description="Helical" evidence="1">
    <location>
        <begin position="162"/>
        <end position="179"/>
    </location>
</feature>
<feature type="transmembrane region" description="Helical" evidence="1">
    <location>
        <begin position="30"/>
        <end position="48"/>
    </location>
</feature>
<accession>D8Q5L7</accession>
<dbReference type="GeneID" id="9589974"/>
<dbReference type="OrthoDB" id="10267902at2759"/>
<dbReference type="RefSeq" id="XP_003031892.1">
    <property type="nucleotide sequence ID" value="XM_003031846.1"/>
</dbReference>